<gene>
    <name evidence="1" type="ORF">Tchar_01218</name>
</gene>
<evidence type="ECO:0000313" key="1">
    <source>
        <dbReference type="EMBL" id="TSE34714.1"/>
    </source>
</evidence>
<sequence>MGVQQRIINVLIALDQLAWVLLTLGRGHPDETISAAAWRMEQQGKIAGRVFRPLVDLLFRPIEKDHCYKAWLSEVQRAQLPSVYRG</sequence>
<dbReference type="Proteomes" id="UP000318294">
    <property type="component" value="Unassembled WGS sequence"/>
</dbReference>
<organism evidence="1 2">
    <name type="scientific">Tepidimonas charontis</name>
    <dbReference type="NCBI Taxonomy" id="2267262"/>
    <lineage>
        <taxon>Bacteria</taxon>
        <taxon>Pseudomonadati</taxon>
        <taxon>Pseudomonadota</taxon>
        <taxon>Betaproteobacteria</taxon>
        <taxon>Burkholderiales</taxon>
        <taxon>Tepidimonas</taxon>
    </lineage>
</organism>
<dbReference type="EMBL" id="VJON01000015">
    <property type="protein sequence ID" value="TSE34714.1"/>
    <property type="molecule type" value="Genomic_DNA"/>
</dbReference>
<proteinExistence type="predicted"/>
<reference evidence="1 2" key="1">
    <citation type="submission" date="2019-07" db="EMBL/GenBank/DDBJ databases">
        <title>Tepidimonas charontis SPSP-6 draft genome.</title>
        <authorList>
            <person name="Da Costa M.S."/>
            <person name="Froufe H.J.C."/>
            <person name="Egas C."/>
            <person name="Albuquerque L."/>
        </authorList>
    </citation>
    <scope>NUCLEOTIDE SEQUENCE [LARGE SCALE GENOMIC DNA]</scope>
    <source>
        <strain evidence="1 2">SPSP-6</strain>
    </source>
</reference>
<comment type="caution">
    <text evidence="1">The sequence shown here is derived from an EMBL/GenBank/DDBJ whole genome shotgun (WGS) entry which is preliminary data.</text>
</comment>
<dbReference type="OrthoDB" id="8451539at2"/>
<dbReference type="AlphaFoldDB" id="A0A554XFX0"/>
<name>A0A554XFX0_9BURK</name>
<protein>
    <submittedName>
        <fullName evidence="1">Uncharacterized protein</fullName>
    </submittedName>
</protein>
<dbReference type="RefSeq" id="WP_144328184.1">
    <property type="nucleotide sequence ID" value="NZ_VJON01000015.1"/>
</dbReference>
<accession>A0A554XFX0</accession>
<keyword evidence="2" id="KW-1185">Reference proteome</keyword>
<evidence type="ECO:0000313" key="2">
    <source>
        <dbReference type="Proteomes" id="UP000318294"/>
    </source>
</evidence>